<name>A0A5M3YXM0_ASPTE</name>
<evidence type="ECO:0000313" key="1">
    <source>
        <dbReference type="EMBL" id="GFF17338.1"/>
    </source>
</evidence>
<protein>
    <submittedName>
        <fullName evidence="1">Uncharacterized protein</fullName>
    </submittedName>
</protein>
<dbReference type="OrthoDB" id="5419608at2759"/>
<sequence>MKTTWLLTFLAATTWAAPQATQTSDAVDWSALGNAIRSLSFSLPSQTGNLDNLASPPRSLFAELVNNVPPTALAQIVIPAQRKELASSFKAGNTPDWYQSLPTDVKSYLSVVKTQLREGALTATHAAATQTPTPVTTGEGGAAASTSSEGMAARPTGAGVLVSGMGALGVLGVALVL</sequence>
<proteinExistence type="predicted"/>
<dbReference type="AlphaFoldDB" id="A0A5M3YXM0"/>
<accession>A0A5M3YXM0</accession>
<dbReference type="EMBL" id="BLJY01000006">
    <property type="protein sequence ID" value="GFF17338.1"/>
    <property type="molecule type" value="Genomic_DNA"/>
</dbReference>
<dbReference type="Proteomes" id="UP000452235">
    <property type="component" value="Unassembled WGS sequence"/>
</dbReference>
<evidence type="ECO:0000313" key="2">
    <source>
        <dbReference type="Proteomes" id="UP000452235"/>
    </source>
</evidence>
<gene>
    <name evidence="1" type="ORF">ATEIFO6365_0006068600</name>
</gene>
<keyword evidence="2" id="KW-1185">Reference proteome</keyword>
<comment type="caution">
    <text evidence="1">The sequence shown here is derived from an EMBL/GenBank/DDBJ whole genome shotgun (WGS) entry which is preliminary data.</text>
</comment>
<organism evidence="1 2">
    <name type="scientific">Aspergillus terreus</name>
    <dbReference type="NCBI Taxonomy" id="33178"/>
    <lineage>
        <taxon>Eukaryota</taxon>
        <taxon>Fungi</taxon>
        <taxon>Dikarya</taxon>
        <taxon>Ascomycota</taxon>
        <taxon>Pezizomycotina</taxon>
        <taxon>Eurotiomycetes</taxon>
        <taxon>Eurotiomycetidae</taxon>
        <taxon>Eurotiales</taxon>
        <taxon>Aspergillaceae</taxon>
        <taxon>Aspergillus</taxon>
        <taxon>Aspergillus subgen. Circumdati</taxon>
    </lineage>
</organism>
<reference evidence="1 2" key="1">
    <citation type="submission" date="2020-01" db="EMBL/GenBank/DDBJ databases">
        <title>Aspergillus terreus IFO 6365 whole genome shotgun sequence.</title>
        <authorList>
            <person name="Kanamasa S."/>
            <person name="Takahashi H."/>
        </authorList>
    </citation>
    <scope>NUCLEOTIDE SEQUENCE [LARGE SCALE GENOMIC DNA]</scope>
    <source>
        <strain evidence="1 2">IFO 6365</strain>
    </source>
</reference>